<gene>
    <name evidence="2" type="ORF">QVD17_02193</name>
</gene>
<feature type="transmembrane region" description="Helical" evidence="1">
    <location>
        <begin position="63"/>
        <end position="83"/>
    </location>
</feature>
<dbReference type="AlphaFoldDB" id="A0AAD8P7J2"/>
<reference evidence="2" key="1">
    <citation type="journal article" date="2023" name="bioRxiv">
        <title>Improved chromosome-level genome assembly for marigold (Tagetes erecta).</title>
        <authorList>
            <person name="Jiang F."/>
            <person name="Yuan L."/>
            <person name="Wang S."/>
            <person name="Wang H."/>
            <person name="Xu D."/>
            <person name="Wang A."/>
            <person name="Fan W."/>
        </authorList>
    </citation>
    <scope>NUCLEOTIDE SEQUENCE</scope>
    <source>
        <strain evidence="2">WSJ</strain>
        <tissue evidence="2">Leaf</tissue>
    </source>
</reference>
<keyword evidence="1" id="KW-1133">Transmembrane helix</keyword>
<organism evidence="2 3">
    <name type="scientific">Tagetes erecta</name>
    <name type="common">African marigold</name>
    <dbReference type="NCBI Taxonomy" id="13708"/>
    <lineage>
        <taxon>Eukaryota</taxon>
        <taxon>Viridiplantae</taxon>
        <taxon>Streptophyta</taxon>
        <taxon>Embryophyta</taxon>
        <taxon>Tracheophyta</taxon>
        <taxon>Spermatophyta</taxon>
        <taxon>Magnoliopsida</taxon>
        <taxon>eudicotyledons</taxon>
        <taxon>Gunneridae</taxon>
        <taxon>Pentapetalae</taxon>
        <taxon>asterids</taxon>
        <taxon>campanulids</taxon>
        <taxon>Asterales</taxon>
        <taxon>Asteraceae</taxon>
        <taxon>Asteroideae</taxon>
        <taxon>Heliantheae alliance</taxon>
        <taxon>Tageteae</taxon>
        <taxon>Tagetes</taxon>
    </lineage>
</organism>
<evidence type="ECO:0000313" key="3">
    <source>
        <dbReference type="Proteomes" id="UP001229421"/>
    </source>
</evidence>
<dbReference type="InterPro" id="IPR055323">
    <property type="entry name" value="C57A10.07/YOR238W"/>
</dbReference>
<protein>
    <recommendedName>
        <fullName evidence="4">DUF218 domain-containing protein</fullName>
    </recommendedName>
</protein>
<evidence type="ECO:0008006" key="4">
    <source>
        <dbReference type="Google" id="ProtNLM"/>
    </source>
</evidence>
<dbReference type="Proteomes" id="UP001229421">
    <property type="component" value="Unassembled WGS sequence"/>
</dbReference>
<name>A0AAD8P7J2_TARER</name>
<evidence type="ECO:0000313" key="2">
    <source>
        <dbReference type="EMBL" id="KAK1436413.1"/>
    </source>
</evidence>
<accession>A0AAD8P7J2</accession>
<comment type="caution">
    <text evidence="2">The sequence shown here is derived from an EMBL/GenBank/DDBJ whole genome shotgun (WGS) entry which is preliminary data.</text>
</comment>
<proteinExistence type="predicted"/>
<keyword evidence="3" id="KW-1185">Reference proteome</keyword>
<keyword evidence="1" id="KW-0812">Transmembrane</keyword>
<evidence type="ECO:0000256" key="1">
    <source>
        <dbReference type="SAM" id="Phobius"/>
    </source>
</evidence>
<dbReference type="PANTHER" id="PTHR28110:SF1">
    <property type="entry name" value="TRANSMEMBRANE PROTEIN"/>
    <property type="match status" value="1"/>
</dbReference>
<sequence length="349" mass="39663">MSYQFTTNSPKSFNAYPKTDFDFDLESNSIRKSKKPKPLSFHPLILIKSCGNRLMFYYKLHPVMLFFILLSFGAITFIVFSLYTTTTTTTHVGTVSSYSSNLNNDVYPFSKLHNLVMVAGHSIYTSSSCEKIDKEESWFLESYQKNPGQASTFVAHIKEGIEIAAKDDEALLLFSGGETRKDAGPRSEAQSYWMVAESKGWFGSQEKVRWKALTEEHARDSFENLLFSVCRFRELTGSYPQNITVVGYDFKKERFVNLHRSALRFPETRFAYSGTPAATTSKEAALKGEALVRTQFQHDPYACLGKLRRKKIGRDPFHRSIPYPNGCPEIEGLFRYCGASLYTGSLPWA</sequence>
<dbReference type="PANTHER" id="PTHR28110">
    <property type="entry name" value="TRANSMEMBRANE PROTEIN"/>
    <property type="match status" value="1"/>
</dbReference>
<dbReference type="GO" id="GO:0005737">
    <property type="term" value="C:cytoplasm"/>
    <property type="evidence" value="ECO:0007669"/>
    <property type="project" value="TreeGrafter"/>
</dbReference>
<keyword evidence="1" id="KW-0472">Membrane</keyword>
<dbReference type="EMBL" id="JAUHHV010000001">
    <property type="protein sequence ID" value="KAK1436413.1"/>
    <property type="molecule type" value="Genomic_DNA"/>
</dbReference>